<dbReference type="AlphaFoldDB" id="A0A6C0CF45"/>
<feature type="region of interest" description="Disordered" evidence="1">
    <location>
        <begin position="125"/>
        <end position="158"/>
    </location>
</feature>
<feature type="compositionally biased region" description="Basic and acidic residues" evidence="1">
    <location>
        <begin position="125"/>
        <end position="156"/>
    </location>
</feature>
<evidence type="ECO:0000313" key="3">
    <source>
        <dbReference type="EMBL" id="QHT02195.1"/>
    </source>
</evidence>
<feature type="transmembrane region" description="Helical" evidence="2">
    <location>
        <begin position="165"/>
        <end position="191"/>
    </location>
</feature>
<evidence type="ECO:0000256" key="1">
    <source>
        <dbReference type="SAM" id="MobiDB-lite"/>
    </source>
</evidence>
<feature type="transmembrane region" description="Helical" evidence="2">
    <location>
        <begin position="16"/>
        <end position="37"/>
    </location>
</feature>
<keyword evidence="2" id="KW-0812">Transmembrane</keyword>
<organism evidence="3">
    <name type="scientific">viral metagenome</name>
    <dbReference type="NCBI Taxonomy" id="1070528"/>
    <lineage>
        <taxon>unclassified sequences</taxon>
        <taxon>metagenomes</taxon>
        <taxon>organismal metagenomes</taxon>
    </lineage>
</organism>
<evidence type="ECO:0000256" key="2">
    <source>
        <dbReference type="SAM" id="Phobius"/>
    </source>
</evidence>
<dbReference type="EMBL" id="MN739391">
    <property type="protein sequence ID" value="QHT02195.1"/>
    <property type="molecule type" value="Genomic_DNA"/>
</dbReference>
<feature type="transmembrane region" description="Helical" evidence="2">
    <location>
        <begin position="211"/>
        <end position="231"/>
    </location>
</feature>
<protein>
    <submittedName>
        <fullName evidence="3">Uncharacterized protein</fullName>
    </submittedName>
</protein>
<keyword evidence="2" id="KW-1133">Transmembrane helix</keyword>
<accession>A0A6C0CF45</accession>
<sequence length="443" mass="50352">MANDDDNEYGNLVKNFFVSILILMSMLSVLPAIFYGFTVKSKGDTQNSELIDKYRISSEDLDIFNTFEELYLFCTYIPIRRVKICGDDDKHSLFLYNKALKEASDVKELLSTLYKNSKLGGEKSKKDAADAIAREKEKREQREQEEMLANKREAGENSRNNSNLWLGWTALIIAVIGPSITNLGIFVNAVIGRVMDVFRLLLPIITALASNRVFVGFIILVIIISIIFGLLKPKDKVKNKKKRGAGEEGFSIYSLWEDIVETYEYYRDMIRNFKMSSMTGGLIADDEENAANDEKNGLVINRKTLDGKSYDNLSYVMLSDIFNKNEIKEYYGKSAVMENGRYYNIHLPDERFKKDMPSSVKWVVSDGAKQNEKVWRIDCEKLDTLNNKSLGDGSAPTATLPAIPAFIKKGDKCVINTRGLDKINKPPPVETEEDIPFKTEYIR</sequence>
<name>A0A6C0CF45_9ZZZZ</name>
<reference evidence="3" key="1">
    <citation type="journal article" date="2020" name="Nature">
        <title>Giant virus diversity and host interactions through global metagenomics.</title>
        <authorList>
            <person name="Schulz F."/>
            <person name="Roux S."/>
            <person name="Paez-Espino D."/>
            <person name="Jungbluth S."/>
            <person name="Walsh D.A."/>
            <person name="Denef V.J."/>
            <person name="McMahon K.D."/>
            <person name="Konstantinidis K.T."/>
            <person name="Eloe-Fadrosh E.A."/>
            <person name="Kyrpides N.C."/>
            <person name="Woyke T."/>
        </authorList>
    </citation>
    <scope>NUCLEOTIDE SEQUENCE</scope>
    <source>
        <strain evidence="3">GVMAG-M-3300020565-3</strain>
    </source>
</reference>
<keyword evidence="2" id="KW-0472">Membrane</keyword>
<proteinExistence type="predicted"/>